<dbReference type="EMBL" id="CP059735">
    <property type="protein sequence ID" value="WDE00174.1"/>
    <property type="molecule type" value="Genomic_DNA"/>
</dbReference>
<name>A0AAE9YTR9_9GAMM</name>
<dbReference type="AlphaFoldDB" id="A0AAE9YTR9"/>
<keyword evidence="2" id="KW-1185">Reference proteome</keyword>
<dbReference type="KEGG" id="tact:SG35_005850"/>
<evidence type="ECO:0000313" key="2">
    <source>
        <dbReference type="Proteomes" id="UP000032568"/>
    </source>
</evidence>
<evidence type="ECO:0000313" key="1">
    <source>
        <dbReference type="EMBL" id="WDE00174.1"/>
    </source>
</evidence>
<dbReference type="PANTHER" id="PTHR38834:SF3">
    <property type="entry name" value="SOLUTE-BINDING PROTEIN FAMILY 3_N-TERMINAL DOMAIN-CONTAINING PROTEIN"/>
    <property type="match status" value="1"/>
</dbReference>
<dbReference type="SUPFAM" id="SSF53850">
    <property type="entry name" value="Periplasmic binding protein-like II"/>
    <property type="match status" value="1"/>
</dbReference>
<dbReference type="PANTHER" id="PTHR38834">
    <property type="entry name" value="PERIPLASMIC SUBSTRATE BINDING PROTEIN FAMILY 3"/>
    <property type="match status" value="1"/>
</dbReference>
<gene>
    <name evidence="1" type="ORF">SG35_005850</name>
</gene>
<accession>A0AAE9YTR9</accession>
<protein>
    <submittedName>
        <fullName evidence="1">Transporter substrate-binding domain-containing protein</fullName>
    </submittedName>
</protein>
<organism evidence="1 2">
    <name type="scientific">Thalassomonas actiniarum</name>
    <dbReference type="NCBI Taxonomy" id="485447"/>
    <lineage>
        <taxon>Bacteria</taxon>
        <taxon>Pseudomonadati</taxon>
        <taxon>Pseudomonadota</taxon>
        <taxon>Gammaproteobacteria</taxon>
        <taxon>Alteromonadales</taxon>
        <taxon>Colwelliaceae</taxon>
        <taxon>Thalassomonas</taxon>
    </lineage>
</organism>
<reference evidence="1 2" key="1">
    <citation type="journal article" date="2015" name="Genome Announc.">
        <title>Draft Genome Sequences of Marine Isolates of Thalassomonas viridans and Thalassomonas actiniarum.</title>
        <authorList>
            <person name="Olonade I."/>
            <person name="van Zyl L.J."/>
            <person name="Trindade M."/>
        </authorList>
    </citation>
    <scope>NUCLEOTIDE SEQUENCE [LARGE SCALE GENOMIC DNA]</scope>
    <source>
        <strain evidence="1 2">A5K-106</strain>
    </source>
</reference>
<sequence length="254" mass="28391">MKKLISGIKAVVFLLLLLPGQVLADTVYLASLSWPPYAGEQLKQQGASVAVARAAFKAMGHELVVDFYPWSRAVKLAADPNAKYAGYFPEYRYMTSLFEFSDAMGQGPLGLMEKSRAPLNWSKVEDLQKYQLGVVQDYVNTSEIDLLIAKGILAVQAAVSDELNIKKVNAGRIDGAIIDVNVFHYLLRQQEQNAALKERLQINKKLLAHKKLYVAFNKHGHTSRWLSIYNQGLAKVDVEKIMNGYFQSVKIKAN</sequence>
<reference evidence="1 2" key="2">
    <citation type="journal article" date="2022" name="Mar. Drugs">
        <title>Bioassay-Guided Fractionation Leads to the Detection of Cholic Acid Generated by the Rare Thalassomonas sp.</title>
        <authorList>
            <person name="Pheiffer F."/>
            <person name="Schneider Y.K."/>
            <person name="Hansen E.H."/>
            <person name="Andersen J.H."/>
            <person name="Isaksson J."/>
            <person name="Busche T."/>
            <person name="R C."/>
            <person name="Kalinowski J."/>
            <person name="Zyl L.V."/>
            <person name="Trindade M."/>
        </authorList>
    </citation>
    <scope>NUCLEOTIDE SEQUENCE [LARGE SCALE GENOMIC DNA]</scope>
    <source>
        <strain evidence="1 2">A5K-106</strain>
    </source>
</reference>
<dbReference type="Proteomes" id="UP000032568">
    <property type="component" value="Chromosome"/>
</dbReference>
<dbReference type="Gene3D" id="3.40.190.10">
    <property type="entry name" value="Periplasmic binding protein-like II"/>
    <property type="match status" value="2"/>
</dbReference>
<proteinExistence type="predicted"/>
<dbReference type="RefSeq" id="WP_152646565.1">
    <property type="nucleotide sequence ID" value="NZ_CP059735.1"/>
</dbReference>